<accession>A0ABS9SPA4</accession>
<name>A0ABS9SPA4_9BACT</name>
<dbReference type="PANTHER" id="PTHR43570">
    <property type="entry name" value="ALDEHYDE DEHYDROGENASE"/>
    <property type="match status" value="1"/>
</dbReference>
<dbReference type="Proteomes" id="UP001202248">
    <property type="component" value="Unassembled WGS sequence"/>
</dbReference>
<evidence type="ECO:0000256" key="2">
    <source>
        <dbReference type="ARBA" id="ARBA00023002"/>
    </source>
</evidence>
<evidence type="ECO:0000313" key="6">
    <source>
        <dbReference type="EMBL" id="MCH5600116.1"/>
    </source>
</evidence>
<feature type="domain" description="Aldehyde dehydrogenase" evidence="5">
    <location>
        <begin position="11"/>
        <end position="330"/>
    </location>
</feature>
<dbReference type="InterPro" id="IPR015590">
    <property type="entry name" value="Aldehyde_DH_dom"/>
</dbReference>
<protein>
    <submittedName>
        <fullName evidence="6">Aldehyde dehydrogenase family protein</fullName>
    </submittedName>
</protein>
<dbReference type="PROSITE" id="PS00687">
    <property type="entry name" value="ALDEHYDE_DEHYDR_GLU"/>
    <property type="match status" value="1"/>
</dbReference>
<dbReference type="Gene3D" id="3.40.309.10">
    <property type="entry name" value="Aldehyde Dehydrogenase, Chain A, domain 2"/>
    <property type="match status" value="1"/>
</dbReference>
<dbReference type="InterPro" id="IPR016163">
    <property type="entry name" value="Ald_DH_C"/>
</dbReference>
<evidence type="ECO:0000313" key="7">
    <source>
        <dbReference type="Proteomes" id="UP001202248"/>
    </source>
</evidence>
<evidence type="ECO:0000259" key="5">
    <source>
        <dbReference type="Pfam" id="PF00171"/>
    </source>
</evidence>
<keyword evidence="7" id="KW-1185">Reference proteome</keyword>
<dbReference type="PANTHER" id="PTHR43570:SF16">
    <property type="entry name" value="ALDEHYDE DEHYDROGENASE TYPE III, ISOFORM Q"/>
    <property type="match status" value="1"/>
</dbReference>
<sequence length="365" mass="40794">MVLSEINFFLKNIEELATPQKVSTNLLNLPGKSYIMNEPLGVVLIIAPWNYPFQLLFVPLVGAIAAGNCVVLKPSEVATATELVIQKIITETFEQQYIAYAAGDGATVVPEMTQQFRFDHIFYTGSTAVGKIVYKMAAEQLTPVTLELGGKSPCIVSDHANLKLAAKRIAMAKFSNAGQMCITPDYLLVHQSVKDEFVNILQQTIKNFYGEHPVESYDYGRIINKKQFERLIGYLKTSKVIAGGTHNEDILYISPTLIDEPELDEPIMQEEIFGPLLPILTYSNNAYALEIISKNRNPLAFYIFTDDKKEADEWLEKVPSGGACINAVAMHYLNKIFLSEAAAIAVRAGIMVNFRWKLLVIKRQY</sequence>
<gene>
    <name evidence="6" type="ORF">MKP09_20440</name>
</gene>
<dbReference type="InterPro" id="IPR016162">
    <property type="entry name" value="Ald_DH_N"/>
</dbReference>
<comment type="similarity">
    <text evidence="1 4">Belongs to the aldehyde dehydrogenase family.</text>
</comment>
<dbReference type="InterPro" id="IPR029510">
    <property type="entry name" value="Ald_DH_CS_GLU"/>
</dbReference>
<dbReference type="EMBL" id="JAKWBL010000004">
    <property type="protein sequence ID" value="MCH5600116.1"/>
    <property type="molecule type" value="Genomic_DNA"/>
</dbReference>
<keyword evidence="2 4" id="KW-0560">Oxidoreductase</keyword>
<evidence type="ECO:0000256" key="4">
    <source>
        <dbReference type="RuleBase" id="RU003345"/>
    </source>
</evidence>
<dbReference type="SUPFAM" id="SSF53720">
    <property type="entry name" value="ALDH-like"/>
    <property type="match status" value="1"/>
</dbReference>
<dbReference type="Gene3D" id="3.40.605.10">
    <property type="entry name" value="Aldehyde Dehydrogenase, Chain A, domain 1"/>
    <property type="match status" value="1"/>
</dbReference>
<feature type="active site" evidence="3">
    <location>
        <position position="147"/>
    </location>
</feature>
<reference evidence="6 7" key="1">
    <citation type="submission" date="2022-02" db="EMBL/GenBank/DDBJ databases">
        <authorList>
            <person name="Min J."/>
        </authorList>
    </citation>
    <scope>NUCLEOTIDE SEQUENCE [LARGE SCALE GENOMIC DNA]</scope>
    <source>
        <strain evidence="6 7">GR10-1</strain>
    </source>
</reference>
<dbReference type="Pfam" id="PF00171">
    <property type="entry name" value="Aldedh"/>
    <property type="match status" value="1"/>
</dbReference>
<dbReference type="InterPro" id="IPR016161">
    <property type="entry name" value="Ald_DH/histidinol_DH"/>
</dbReference>
<dbReference type="RefSeq" id="WP_240832128.1">
    <property type="nucleotide sequence ID" value="NZ_JAKWBL010000004.1"/>
</dbReference>
<proteinExistence type="inferred from homology"/>
<dbReference type="InterPro" id="IPR012394">
    <property type="entry name" value="Aldehyde_DH_NAD(P)"/>
</dbReference>
<comment type="caution">
    <text evidence="6">The sequence shown here is derived from an EMBL/GenBank/DDBJ whole genome shotgun (WGS) entry which is preliminary data.</text>
</comment>
<evidence type="ECO:0000256" key="1">
    <source>
        <dbReference type="ARBA" id="ARBA00009986"/>
    </source>
</evidence>
<organism evidence="6 7">
    <name type="scientific">Niabella ginsengisoli</name>
    <dbReference type="NCBI Taxonomy" id="522298"/>
    <lineage>
        <taxon>Bacteria</taxon>
        <taxon>Pseudomonadati</taxon>
        <taxon>Bacteroidota</taxon>
        <taxon>Chitinophagia</taxon>
        <taxon>Chitinophagales</taxon>
        <taxon>Chitinophagaceae</taxon>
        <taxon>Niabella</taxon>
    </lineage>
</organism>
<evidence type="ECO:0000256" key="3">
    <source>
        <dbReference type="PROSITE-ProRule" id="PRU10007"/>
    </source>
</evidence>